<dbReference type="RefSeq" id="WP_143025749.1">
    <property type="nucleotide sequence ID" value="NZ_DCJM01000009.1"/>
</dbReference>
<organism evidence="1 2">
    <name type="scientific">Acidaminococcus fermentans</name>
    <dbReference type="NCBI Taxonomy" id="905"/>
    <lineage>
        <taxon>Bacteria</taxon>
        <taxon>Bacillati</taxon>
        <taxon>Bacillota</taxon>
        <taxon>Negativicutes</taxon>
        <taxon>Acidaminococcales</taxon>
        <taxon>Acidaminococcaceae</taxon>
        <taxon>Acidaminococcus</taxon>
    </lineage>
</organism>
<protein>
    <submittedName>
        <fullName evidence="1">Uncharacterized protein</fullName>
    </submittedName>
</protein>
<evidence type="ECO:0000313" key="2">
    <source>
        <dbReference type="Proteomes" id="UP000182379"/>
    </source>
</evidence>
<sequence>MDRDHRGSGCAVGDGMSCFCCAQSIFAAGTAAAGQTGAEKADGEAGNIIASNKILSLRTVAVLDAAGNLVQNYNESTSTEELLKKASITLGKAVVTYKIDKSAVGNRAIHELATPMDFPRWFGRKSVGDEPGLRSNPAWCTVKSGQPLFSLTSHAKGYHLLRANASEWKHSPEGC</sequence>
<comment type="caution">
    <text evidence="1">The sequence shown here is derived from an EMBL/GenBank/DDBJ whole genome shotgun (WGS) entry which is preliminary data.</text>
</comment>
<name>A0A1H2WEZ3_ACIFE</name>
<dbReference type="EMBL" id="FNOP01000006">
    <property type="protein sequence ID" value="SDW78844.1"/>
    <property type="molecule type" value="Genomic_DNA"/>
</dbReference>
<accession>A0A1H2WEZ3</accession>
<proteinExistence type="predicted"/>
<dbReference type="AlphaFoldDB" id="A0A1H2WEZ3"/>
<gene>
    <name evidence="1" type="ORF">SAMN05216495_10611</name>
</gene>
<reference evidence="1 2" key="1">
    <citation type="submission" date="2016-10" db="EMBL/GenBank/DDBJ databases">
        <authorList>
            <person name="Varghese N."/>
            <person name="Submissions S."/>
        </authorList>
    </citation>
    <scope>NUCLEOTIDE SEQUENCE [LARGE SCALE GENOMIC DNA]</scope>
    <source>
        <strain evidence="1 2">WCC6</strain>
    </source>
</reference>
<evidence type="ECO:0000313" key="1">
    <source>
        <dbReference type="EMBL" id="SDW78844.1"/>
    </source>
</evidence>
<dbReference type="Proteomes" id="UP000182379">
    <property type="component" value="Unassembled WGS sequence"/>
</dbReference>